<gene>
    <name evidence="1" type="ORF">M9H77_02236</name>
</gene>
<sequence length="126" mass="14171">MDVIRTKKAIQVHYRLVISGNIKINVLTSEKKAVLINASNWPRRATLCSPAISTLIKRLKAPFEDRSLNYDEAMIKNFSVSLLAIYLYPIKVFTSMSFVRGERIIKALEVNPLLASSNQNLPHSGV</sequence>
<proteinExistence type="predicted"/>
<accession>A0ACC0C7Y7</accession>
<name>A0ACC0C7Y7_CATRO</name>
<dbReference type="EMBL" id="CM044701">
    <property type="protein sequence ID" value="KAI5681009.1"/>
    <property type="molecule type" value="Genomic_DNA"/>
</dbReference>
<protein>
    <submittedName>
        <fullName evidence="1">Uncharacterized protein</fullName>
    </submittedName>
</protein>
<keyword evidence="2" id="KW-1185">Reference proteome</keyword>
<evidence type="ECO:0000313" key="1">
    <source>
        <dbReference type="EMBL" id="KAI5681009.1"/>
    </source>
</evidence>
<evidence type="ECO:0000313" key="2">
    <source>
        <dbReference type="Proteomes" id="UP001060085"/>
    </source>
</evidence>
<reference evidence="2" key="1">
    <citation type="journal article" date="2023" name="Nat. Plants">
        <title>Single-cell RNA sequencing provides a high-resolution roadmap for understanding the multicellular compartmentation of specialized metabolism.</title>
        <authorList>
            <person name="Sun S."/>
            <person name="Shen X."/>
            <person name="Li Y."/>
            <person name="Li Y."/>
            <person name="Wang S."/>
            <person name="Li R."/>
            <person name="Zhang H."/>
            <person name="Shen G."/>
            <person name="Guo B."/>
            <person name="Wei J."/>
            <person name="Xu J."/>
            <person name="St-Pierre B."/>
            <person name="Chen S."/>
            <person name="Sun C."/>
        </authorList>
    </citation>
    <scope>NUCLEOTIDE SEQUENCE [LARGE SCALE GENOMIC DNA]</scope>
</reference>
<organism evidence="1 2">
    <name type="scientific">Catharanthus roseus</name>
    <name type="common">Madagascar periwinkle</name>
    <name type="synonym">Vinca rosea</name>
    <dbReference type="NCBI Taxonomy" id="4058"/>
    <lineage>
        <taxon>Eukaryota</taxon>
        <taxon>Viridiplantae</taxon>
        <taxon>Streptophyta</taxon>
        <taxon>Embryophyta</taxon>
        <taxon>Tracheophyta</taxon>
        <taxon>Spermatophyta</taxon>
        <taxon>Magnoliopsida</taxon>
        <taxon>eudicotyledons</taxon>
        <taxon>Gunneridae</taxon>
        <taxon>Pentapetalae</taxon>
        <taxon>asterids</taxon>
        <taxon>lamiids</taxon>
        <taxon>Gentianales</taxon>
        <taxon>Apocynaceae</taxon>
        <taxon>Rauvolfioideae</taxon>
        <taxon>Vinceae</taxon>
        <taxon>Catharanthinae</taxon>
        <taxon>Catharanthus</taxon>
    </lineage>
</organism>
<dbReference type="Proteomes" id="UP001060085">
    <property type="component" value="Linkage Group LG01"/>
</dbReference>
<comment type="caution">
    <text evidence="1">The sequence shown here is derived from an EMBL/GenBank/DDBJ whole genome shotgun (WGS) entry which is preliminary data.</text>
</comment>